<reference evidence="6 7" key="2">
    <citation type="journal article" date="2016" name="Genome Announc.">
        <title>Complete Genome Sequences of Two Interactive Moderate Thermophiles, Paenibacillus napthalenovorans 32O-Y and Paenibacillus sp. 32O-W.</title>
        <authorList>
            <person name="Butler R.R.III."/>
            <person name="Wang J."/>
            <person name="Stark B.C."/>
            <person name="Pombert J.F."/>
        </authorList>
    </citation>
    <scope>NUCLEOTIDE SEQUENCE [LARGE SCALE GENOMIC DNA]</scope>
    <source>
        <strain evidence="6 7">32O-Y</strain>
    </source>
</reference>
<keyword evidence="3" id="KW-0238">DNA-binding</keyword>
<dbReference type="PANTHER" id="PTHR30126">
    <property type="entry name" value="HTH-TYPE TRANSCRIPTIONAL REGULATOR"/>
    <property type="match status" value="1"/>
</dbReference>
<protein>
    <submittedName>
        <fullName evidence="6">LysR family transcriptional regulator</fullName>
    </submittedName>
</protein>
<dbReference type="Pfam" id="PF00126">
    <property type="entry name" value="HTH_1"/>
    <property type="match status" value="1"/>
</dbReference>
<dbReference type="Gene3D" id="1.10.10.10">
    <property type="entry name" value="Winged helix-like DNA-binding domain superfamily/Winged helix DNA-binding domain"/>
    <property type="match status" value="1"/>
</dbReference>
<dbReference type="Gene3D" id="3.40.190.290">
    <property type="match status" value="1"/>
</dbReference>
<evidence type="ECO:0000259" key="5">
    <source>
        <dbReference type="PROSITE" id="PS50931"/>
    </source>
</evidence>
<dbReference type="InterPro" id="IPR036390">
    <property type="entry name" value="WH_DNA-bd_sf"/>
</dbReference>
<dbReference type="OrthoDB" id="107670at2"/>
<dbReference type="Proteomes" id="UP000061660">
    <property type="component" value="Chromosome"/>
</dbReference>
<dbReference type="RefSeq" id="WP_062408207.1">
    <property type="nucleotide sequence ID" value="NZ_CP013652.1"/>
</dbReference>
<dbReference type="PROSITE" id="PS50931">
    <property type="entry name" value="HTH_LYSR"/>
    <property type="match status" value="1"/>
</dbReference>
<evidence type="ECO:0000256" key="4">
    <source>
        <dbReference type="ARBA" id="ARBA00023163"/>
    </source>
</evidence>
<reference evidence="7" key="1">
    <citation type="submission" date="2015-12" db="EMBL/GenBank/DDBJ databases">
        <title>Complete genome sequences of two moderately thermophilic Paenibacillus species.</title>
        <authorList>
            <person name="Butler R.III."/>
            <person name="Wang J."/>
            <person name="Stark B.C."/>
            <person name="Pombert J.-F."/>
        </authorList>
    </citation>
    <scope>NUCLEOTIDE SEQUENCE [LARGE SCALE GENOMIC DNA]</scope>
    <source>
        <strain evidence="7">32O-Y</strain>
    </source>
</reference>
<dbReference type="CDD" id="cd05466">
    <property type="entry name" value="PBP2_LTTR_substrate"/>
    <property type="match status" value="1"/>
</dbReference>
<evidence type="ECO:0000256" key="2">
    <source>
        <dbReference type="ARBA" id="ARBA00023015"/>
    </source>
</evidence>
<gene>
    <name evidence="6" type="ORF">IJ22_14740</name>
</gene>
<dbReference type="GO" id="GO:0003700">
    <property type="term" value="F:DNA-binding transcription factor activity"/>
    <property type="evidence" value="ECO:0007669"/>
    <property type="project" value="InterPro"/>
</dbReference>
<dbReference type="PRINTS" id="PR00039">
    <property type="entry name" value="HTHLYSR"/>
</dbReference>
<accession>A0A0U2W915</accession>
<dbReference type="InterPro" id="IPR000847">
    <property type="entry name" value="LysR_HTH_N"/>
</dbReference>
<keyword evidence="2" id="KW-0805">Transcription regulation</keyword>
<feature type="domain" description="HTH lysR-type" evidence="5">
    <location>
        <begin position="1"/>
        <end position="58"/>
    </location>
</feature>
<dbReference type="EMBL" id="CP013652">
    <property type="protein sequence ID" value="ALS21850.1"/>
    <property type="molecule type" value="Genomic_DNA"/>
</dbReference>
<dbReference type="SUPFAM" id="SSF46785">
    <property type="entry name" value="Winged helix' DNA-binding domain"/>
    <property type="match status" value="1"/>
</dbReference>
<dbReference type="SUPFAM" id="SSF53850">
    <property type="entry name" value="Periplasmic binding protein-like II"/>
    <property type="match status" value="1"/>
</dbReference>
<dbReference type="InterPro" id="IPR005119">
    <property type="entry name" value="LysR_subst-bd"/>
</dbReference>
<dbReference type="KEGG" id="pnp:IJ22_14740"/>
<evidence type="ECO:0000256" key="3">
    <source>
        <dbReference type="ARBA" id="ARBA00023125"/>
    </source>
</evidence>
<sequence length="291" mass="34109">MDEKDFLLLKTLYMEKNISRTAEILYISQPAITYRIQNLEKYFNTPIISRGKKGVEFTAEGECLVKLADQILHEIRKTKEKIQNMGHQVQGTLRLGVSSNFARYRLPALLKRFVKLYPDVEIIVKTGWSTEVMNYLYKDEVHIGIVRGDHHWHEHHYFLYEEPVTIASKEPIHLEDLPTLARINYKTDSHLKQTIDHWWHKTFHHPPLITMDVDRIDTCVELVKNGLGYAIIPSISLSEIDSLHTIDLYSEENQPISRKTWMTHRHAALELSVVKAFVDFMKSQYNQETPR</sequence>
<name>A0A0U2W915_9BACL</name>
<dbReference type="STRING" id="162209.IJ22_14740"/>
<organism evidence="6 7">
    <name type="scientific">Paenibacillus naphthalenovorans</name>
    <dbReference type="NCBI Taxonomy" id="162209"/>
    <lineage>
        <taxon>Bacteria</taxon>
        <taxon>Bacillati</taxon>
        <taxon>Bacillota</taxon>
        <taxon>Bacilli</taxon>
        <taxon>Bacillales</taxon>
        <taxon>Paenibacillaceae</taxon>
        <taxon>Paenibacillus</taxon>
    </lineage>
</organism>
<dbReference type="InterPro" id="IPR036388">
    <property type="entry name" value="WH-like_DNA-bd_sf"/>
</dbReference>
<evidence type="ECO:0000313" key="7">
    <source>
        <dbReference type="Proteomes" id="UP000061660"/>
    </source>
</evidence>
<dbReference type="GO" id="GO:0000976">
    <property type="term" value="F:transcription cis-regulatory region binding"/>
    <property type="evidence" value="ECO:0007669"/>
    <property type="project" value="TreeGrafter"/>
</dbReference>
<dbReference type="PATRIC" id="fig|162209.4.peg.1562"/>
<dbReference type="AlphaFoldDB" id="A0A0U2W915"/>
<dbReference type="PANTHER" id="PTHR30126:SF78">
    <property type="entry name" value="HTH LYSR-TYPE DOMAIN-CONTAINING PROTEIN"/>
    <property type="match status" value="1"/>
</dbReference>
<proteinExistence type="inferred from homology"/>
<comment type="similarity">
    <text evidence="1">Belongs to the LysR transcriptional regulatory family.</text>
</comment>
<evidence type="ECO:0000313" key="6">
    <source>
        <dbReference type="EMBL" id="ALS21850.1"/>
    </source>
</evidence>
<keyword evidence="4" id="KW-0804">Transcription</keyword>
<keyword evidence="7" id="KW-1185">Reference proteome</keyword>
<evidence type="ECO:0000256" key="1">
    <source>
        <dbReference type="ARBA" id="ARBA00009437"/>
    </source>
</evidence>
<dbReference type="Pfam" id="PF03466">
    <property type="entry name" value="LysR_substrate"/>
    <property type="match status" value="1"/>
</dbReference>